<dbReference type="InterPro" id="IPR050809">
    <property type="entry name" value="UgpAE/MalFG_permease"/>
</dbReference>
<name>A0ABW4JBJ6_9BACL</name>
<dbReference type="Proteomes" id="UP001597079">
    <property type="component" value="Unassembled WGS sequence"/>
</dbReference>
<dbReference type="SUPFAM" id="SSF161098">
    <property type="entry name" value="MetI-like"/>
    <property type="match status" value="1"/>
</dbReference>
<gene>
    <name evidence="9" type="ORF">ACFSB2_03020</name>
</gene>
<evidence type="ECO:0000256" key="4">
    <source>
        <dbReference type="ARBA" id="ARBA00022692"/>
    </source>
</evidence>
<evidence type="ECO:0000313" key="10">
    <source>
        <dbReference type="Proteomes" id="UP001597079"/>
    </source>
</evidence>
<protein>
    <submittedName>
        <fullName evidence="9">ABC transporter permease</fullName>
    </submittedName>
</protein>
<dbReference type="EMBL" id="JBHUCX010000012">
    <property type="protein sequence ID" value="MFD1673681.1"/>
    <property type="molecule type" value="Genomic_DNA"/>
</dbReference>
<evidence type="ECO:0000256" key="3">
    <source>
        <dbReference type="ARBA" id="ARBA00022475"/>
    </source>
</evidence>
<feature type="transmembrane region" description="Helical" evidence="7">
    <location>
        <begin position="233"/>
        <end position="254"/>
    </location>
</feature>
<comment type="caution">
    <text evidence="9">The sequence shown here is derived from an EMBL/GenBank/DDBJ whole genome shotgun (WGS) entry which is preliminary data.</text>
</comment>
<feature type="transmembrane region" description="Helical" evidence="7">
    <location>
        <begin position="131"/>
        <end position="151"/>
    </location>
</feature>
<dbReference type="CDD" id="cd06261">
    <property type="entry name" value="TM_PBP2"/>
    <property type="match status" value="1"/>
</dbReference>
<evidence type="ECO:0000256" key="2">
    <source>
        <dbReference type="ARBA" id="ARBA00022448"/>
    </source>
</evidence>
<organism evidence="9 10">
    <name type="scientific">Alicyclobacillus fodiniaquatilis</name>
    <dbReference type="NCBI Taxonomy" id="1661150"/>
    <lineage>
        <taxon>Bacteria</taxon>
        <taxon>Bacillati</taxon>
        <taxon>Bacillota</taxon>
        <taxon>Bacilli</taxon>
        <taxon>Bacillales</taxon>
        <taxon>Alicyclobacillaceae</taxon>
        <taxon>Alicyclobacillus</taxon>
    </lineage>
</organism>
<proteinExistence type="inferred from homology"/>
<feature type="domain" description="ABC transmembrane type-1" evidence="8">
    <location>
        <begin position="91"/>
        <end position="307"/>
    </location>
</feature>
<feature type="transmembrane region" description="Helical" evidence="7">
    <location>
        <begin position="286"/>
        <end position="311"/>
    </location>
</feature>
<evidence type="ECO:0000256" key="7">
    <source>
        <dbReference type="RuleBase" id="RU363032"/>
    </source>
</evidence>
<dbReference type="Gene3D" id="1.10.3720.10">
    <property type="entry name" value="MetI-like"/>
    <property type="match status" value="1"/>
</dbReference>
<keyword evidence="2 7" id="KW-0813">Transport</keyword>
<evidence type="ECO:0000256" key="1">
    <source>
        <dbReference type="ARBA" id="ARBA00004651"/>
    </source>
</evidence>
<comment type="subcellular location">
    <subcellularLocation>
        <location evidence="1 7">Cell membrane</location>
        <topology evidence="1 7">Multi-pass membrane protein</topology>
    </subcellularLocation>
</comment>
<feature type="transmembrane region" description="Helical" evidence="7">
    <location>
        <begin position="30"/>
        <end position="49"/>
    </location>
</feature>
<dbReference type="PROSITE" id="PS50928">
    <property type="entry name" value="ABC_TM1"/>
    <property type="match status" value="1"/>
</dbReference>
<reference evidence="10" key="1">
    <citation type="journal article" date="2019" name="Int. J. Syst. Evol. Microbiol.">
        <title>The Global Catalogue of Microorganisms (GCM) 10K type strain sequencing project: providing services to taxonomists for standard genome sequencing and annotation.</title>
        <authorList>
            <consortium name="The Broad Institute Genomics Platform"/>
            <consortium name="The Broad Institute Genome Sequencing Center for Infectious Disease"/>
            <person name="Wu L."/>
            <person name="Ma J."/>
        </authorList>
    </citation>
    <scope>NUCLEOTIDE SEQUENCE [LARGE SCALE GENOMIC DNA]</scope>
    <source>
        <strain evidence="10">CGMCC 1.12286</strain>
    </source>
</reference>
<keyword evidence="10" id="KW-1185">Reference proteome</keyword>
<sequence>MDTEMAISTRSQSASKSKNKTVFRRIKRHWQLYLVIAVPFAFLVIFNYIPMTGAQIAFRNYNPVQGIWHSPWIGMQQFSFFYHSPYFWPVIHNTLTISIYTLLVGTPAAVILALALNEVKHERFKRTVQMFTYAPYFISTVVMVGIMEIILSPTSGLLGQFAQLLGIHNVPDILGSSKAFPSLYVWSGVWQETGYGAVIYLAALSNVNPELYEAAKIDGASRLQKIWHIDLTAIRPTIIILFILAVGGIMGVGFEKAYLLQNSLNLGASEIISTYTYKMGLVDANFSFAAAVGLMNSVIGFVLILIVNFVARKVSETSLF</sequence>
<evidence type="ECO:0000256" key="5">
    <source>
        <dbReference type="ARBA" id="ARBA00022989"/>
    </source>
</evidence>
<keyword evidence="5 7" id="KW-1133">Transmembrane helix</keyword>
<keyword evidence="4 7" id="KW-0812">Transmembrane</keyword>
<keyword evidence="6 7" id="KW-0472">Membrane</keyword>
<evidence type="ECO:0000313" key="9">
    <source>
        <dbReference type="EMBL" id="MFD1673681.1"/>
    </source>
</evidence>
<accession>A0ABW4JBJ6</accession>
<dbReference type="RefSeq" id="WP_377941165.1">
    <property type="nucleotide sequence ID" value="NZ_JBHUCX010000012.1"/>
</dbReference>
<dbReference type="PANTHER" id="PTHR43227:SF11">
    <property type="entry name" value="BLL4140 PROTEIN"/>
    <property type="match status" value="1"/>
</dbReference>
<dbReference type="InterPro" id="IPR000515">
    <property type="entry name" value="MetI-like"/>
</dbReference>
<feature type="transmembrane region" description="Helical" evidence="7">
    <location>
        <begin position="97"/>
        <end position="119"/>
    </location>
</feature>
<feature type="transmembrane region" description="Helical" evidence="7">
    <location>
        <begin position="193"/>
        <end position="212"/>
    </location>
</feature>
<dbReference type="InterPro" id="IPR035906">
    <property type="entry name" value="MetI-like_sf"/>
</dbReference>
<evidence type="ECO:0000256" key="6">
    <source>
        <dbReference type="ARBA" id="ARBA00023136"/>
    </source>
</evidence>
<evidence type="ECO:0000259" key="8">
    <source>
        <dbReference type="PROSITE" id="PS50928"/>
    </source>
</evidence>
<keyword evidence="3" id="KW-1003">Cell membrane</keyword>
<dbReference type="PANTHER" id="PTHR43227">
    <property type="entry name" value="BLL4140 PROTEIN"/>
    <property type="match status" value="1"/>
</dbReference>
<dbReference type="Pfam" id="PF00528">
    <property type="entry name" value="BPD_transp_1"/>
    <property type="match status" value="1"/>
</dbReference>
<comment type="similarity">
    <text evidence="7">Belongs to the binding-protein-dependent transport system permease family.</text>
</comment>